<dbReference type="InterPro" id="IPR010285">
    <property type="entry name" value="DNA_helicase_pif1-like_DEAD"/>
</dbReference>
<dbReference type="EMBL" id="CP001100">
    <property type="protein sequence ID" value="ACF13277.1"/>
    <property type="molecule type" value="Genomic_DNA"/>
</dbReference>
<keyword evidence="3" id="KW-0378">Hydrolase</keyword>
<evidence type="ECO:0000256" key="2">
    <source>
        <dbReference type="ARBA" id="ARBA00022763"/>
    </source>
</evidence>
<dbReference type="RefSeq" id="WP_012499361.1">
    <property type="nucleotide sequence ID" value="NC_011026.1"/>
</dbReference>
<dbReference type="OrthoDB" id="9803432at2"/>
<dbReference type="SUPFAM" id="SSF52540">
    <property type="entry name" value="P-loop containing nucleoside triphosphate hydrolases"/>
    <property type="match status" value="2"/>
</dbReference>
<dbReference type="InterPro" id="IPR051055">
    <property type="entry name" value="PIF1_helicase"/>
</dbReference>
<dbReference type="GO" id="GO:0000723">
    <property type="term" value="P:telomere maintenance"/>
    <property type="evidence" value="ECO:0007669"/>
    <property type="project" value="InterPro"/>
</dbReference>
<dbReference type="Gene3D" id="3.40.50.300">
    <property type="entry name" value="P-loop containing nucleotide triphosphate hydrolases"/>
    <property type="match status" value="2"/>
</dbReference>
<keyword evidence="5" id="KW-0067">ATP-binding</keyword>
<name>B3QWR3_CHLT3</name>
<protein>
    <submittedName>
        <fullName evidence="11">AAA ATPase</fullName>
    </submittedName>
</protein>
<dbReference type="Pfam" id="PF21530">
    <property type="entry name" value="Pif1_2B_dom"/>
    <property type="match status" value="1"/>
</dbReference>
<dbReference type="AlphaFoldDB" id="B3QWR3"/>
<dbReference type="Proteomes" id="UP000001208">
    <property type="component" value="Chromosome"/>
</dbReference>
<sequence>MSREKSKISLVKARQNPKDSALEQVLKTALTKSSDPESLDLNPEFLKAFELMENSTENLFITGKAGTGKSTLLSYFKAHTKKEYVVLAPTGVAALNVGGQTIHSFFRFAPGPIRPEDIRRRRRRELFELLETIIIDEISMVRADLLDAIDQFMRLNGKISEAPFGGAQVIFIGDLFQLPPVISVEDEAMLFEAAYDSPYFFSAHVFGRTGFNTVQLEQVYRQEEARFLALLNGIRNKNITSEEIDELNERYFPNFEPSDEDFFITLTTTNQLAAVINEAHLKKLRPKIRSFSAELSGDFSRKVLPAEENLQLKVGAQVMFVKNDPARRWVNGTIGKVREIRDDSVGVEVEYEGKRRLHEVERVSWEMLAYEYNADAGKITAEPIGTFKQFPLKLAWAITIHKSQGKTFEKAVIDLGRGAFAHGQVYVALSRCTTLGGIVLKKKIRPNDLISDPKVVRFMQENATS</sequence>
<keyword evidence="2" id="KW-0227">DNA damage</keyword>
<evidence type="ECO:0000256" key="4">
    <source>
        <dbReference type="ARBA" id="ARBA00022806"/>
    </source>
</evidence>
<proteinExistence type="predicted"/>
<accession>B3QWR3</accession>
<keyword evidence="12" id="KW-1185">Reference proteome</keyword>
<dbReference type="PANTHER" id="PTHR47642">
    <property type="entry name" value="ATP-DEPENDENT DNA HELICASE"/>
    <property type="match status" value="1"/>
</dbReference>
<keyword evidence="6" id="KW-0238">DNA-binding</keyword>
<dbReference type="GO" id="GO:0006281">
    <property type="term" value="P:DNA repair"/>
    <property type="evidence" value="ECO:0007669"/>
    <property type="project" value="InterPro"/>
</dbReference>
<dbReference type="STRING" id="517418.Ctha_0809"/>
<evidence type="ECO:0000313" key="11">
    <source>
        <dbReference type="EMBL" id="ACF13277.1"/>
    </source>
</evidence>
<dbReference type="PANTHER" id="PTHR47642:SF5">
    <property type="entry name" value="ATP-DEPENDENT DNA HELICASE"/>
    <property type="match status" value="1"/>
</dbReference>
<dbReference type="InterPro" id="IPR027417">
    <property type="entry name" value="P-loop_NTPase"/>
</dbReference>
<dbReference type="GO" id="GO:0003678">
    <property type="term" value="F:DNA helicase activity"/>
    <property type="evidence" value="ECO:0007669"/>
    <property type="project" value="InterPro"/>
</dbReference>
<keyword evidence="8" id="KW-0413">Isomerase</keyword>
<dbReference type="eggNOG" id="COG0507">
    <property type="taxonomic scope" value="Bacteria"/>
</dbReference>
<evidence type="ECO:0000259" key="9">
    <source>
        <dbReference type="Pfam" id="PF05970"/>
    </source>
</evidence>
<dbReference type="FunFam" id="3.40.50.300:FF:001498">
    <property type="entry name" value="ATP-dependent DNA helicase"/>
    <property type="match status" value="1"/>
</dbReference>
<dbReference type="InterPro" id="IPR049163">
    <property type="entry name" value="Pif1-like_2B_dom"/>
</dbReference>
<evidence type="ECO:0000256" key="1">
    <source>
        <dbReference type="ARBA" id="ARBA00022741"/>
    </source>
</evidence>
<dbReference type="HOGENOM" id="CLU_001613_7_2_10"/>
<feature type="domain" description="DNA helicase Pif1-like 2B" evidence="10">
    <location>
        <begin position="306"/>
        <end position="338"/>
    </location>
</feature>
<keyword evidence="4" id="KW-0347">Helicase</keyword>
<dbReference type="KEGG" id="cts:Ctha_0809"/>
<evidence type="ECO:0000256" key="6">
    <source>
        <dbReference type="ARBA" id="ARBA00023125"/>
    </source>
</evidence>
<dbReference type="Pfam" id="PF05970">
    <property type="entry name" value="PIF1"/>
    <property type="match status" value="1"/>
</dbReference>
<dbReference type="CDD" id="cd18809">
    <property type="entry name" value="SF1_C_RecD"/>
    <property type="match status" value="1"/>
</dbReference>
<keyword evidence="7" id="KW-0234">DNA repair</keyword>
<evidence type="ECO:0000313" key="12">
    <source>
        <dbReference type="Proteomes" id="UP000001208"/>
    </source>
</evidence>
<feature type="domain" description="DNA helicase Pif1-like DEAD-box helicase" evidence="9">
    <location>
        <begin position="52"/>
        <end position="241"/>
    </location>
</feature>
<organism evidence="11 12">
    <name type="scientific">Chloroherpeton thalassium (strain ATCC 35110 / GB-78)</name>
    <dbReference type="NCBI Taxonomy" id="517418"/>
    <lineage>
        <taxon>Bacteria</taxon>
        <taxon>Pseudomonadati</taxon>
        <taxon>Chlorobiota</taxon>
        <taxon>Chlorobiia</taxon>
        <taxon>Chlorobiales</taxon>
        <taxon>Chloroherpetonaceae</taxon>
        <taxon>Chloroherpeton</taxon>
    </lineage>
</organism>
<keyword evidence="1" id="KW-0547">Nucleotide-binding</keyword>
<evidence type="ECO:0000256" key="3">
    <source>
        <dbReference type="ARBA" id="ARBA00022801"/>
    </source>
</evidence>
<evidence type="ECO:0000256" key="8">
    <source>
        <dbReference type="ARBA" id="ARBA00023235"/>
    </source>
</evidence>
<reference evidence="11 12" key="1">
    <citation type="submission" date="2008-06" db="EMBL/GenBank/DDBJ databases">
        <title>Complete sequence of Chloroherpeton thalassium ATCC 35110.</title>
        <authorList>
            <consortium name="US DOE Joint Genome Institute"/>
            <person name="Lucas S."/>
            <person name="Copeland A."/>
            <person name="Lapidus A."/>
            <person name="Glavina del Rio T."/>
            <person name="Dalin E."/>
            <person name="Tice H."/>
            <person name="Bruce D."/>
            <person name="Goodwin L."/>
            <person name="Pitluck S."/>
            <person name="Schmutz J."/>
            <person name="Larimer F."/>
            <person name="Land M."/>
            <person name="Hauser L."/>
            <person name="Kyrpides N."/>
            <person name="Mikhailova N."/>
            <person name="Liu Z."/>
            <person name="Li T."/>
            <person name="Zhao F."/>
            <person name="Overmann J."/>
            <person name="Bryant D.A."/>
            <person name="Richardson P."/>
        </authorList>
    </citation>
    <scope>NUCLEOTIDE SEQUENCE [LARGE SCALE GENOMIC DNA]</scope>
    <source>
        <strain evidence="12">ATCC 35110 / GB-78</strain>
    </source>
</reference>
<gene>
    <name evidence="11" type="ordered locus">Ctha_0809</name>
</gene>
<evidence type="ECO:0000256" key="7">
    <source>
        <dbReference type="ARBA" id="ARBA00023204"/>
    </source>
</evidence>
<dbReference type="Gene3D" id="2.30.30.940">
    <property type="match status" value="1"/>
</dbReference>
<evidence type="ECO:0000259" key="10">
    <source>
        <dbReference type="Pfam" id="PF21530"/>
    </source>
</evidence>
<evidence type="ECO:0000256" key="5">
    <source>
        <dbReference type="ARBA" id="ARBA00022840"/>
    </source>
</evidence>